<protein>
    <submittedName>
        <fullName evidence="1">Uncharacterized protein</fullName>
    </submittedName>
</protein>
<evidence type="ECO:0000313" key="2">
    <source>
        <dbReference type="Proteomes" id="UP000323011"/>
    </source>
</evidence>
<dbReference type="EMBL" id="VLTN01000081">
    <property type="protein sequence ID" value="KAA0146678.1"/>
    <property type="molecule type" value="Genomic_DNA"/>
</dbReference>
<name>A0A5A8C1B3_CAFRO</name>
<sequence length="565" mass="56045">MQLVQSTPAAAAAGQLQQFPEMVEAERSIRTGKAPAAAILLERVAEVTGMALGNGSDMHVAALRRLVSAHCVSGNFSGGEAAIRKLEAVTRMPQDPEGTQATGSGLQRHPFAILQDRMAVIWSGLVLFARQGNADRCAAWSDELLVLAHSQWGPAVKGGGGHAAWAEDDEDVLARRRACWVGLAHLGGALAARLQQAAGDGASADAMEEHDSACAQALVPLAGTSLEPLASLLLAAMGTLVAEGAAGASEAAVLRLGATPRPSVPAGERAAASATDASVCLGDAWELVLPLAEAAKQGLFRAGAPGGAGGAATGEGCGGAEGLAAGDEAPAAGFELLSSAAADGLAIASVVGAELAAVQLAAGSGVKEGLILQLDGTAAGAAEGEAGATRLPAPGVLAGMALTCASSLKDGLASANDASISGASVANVVPLLPSAFAQALMAEALTAAGEAHHHDGKAVHGEGLFNSAMDDGEAATAASKAADAATAAALLRARMGKARLAADWEKREAEGEKLAAAAMTDAPTVAPPAIALALDWGFSGDWATRALNFNEPDPDMAASLGGQDR</sequence>
<dbReference type="Proteomes" id="UP000323011">
    <property type="component" value="Unassembled WGS sequence"/>
</dbReference>
<proteinExistence type="predicted"/>
<dbReference type="AlphaFoldDB" id="A0A5A8C1B3"/>
<keyword evidence="2" id="KW-1185">Reference proteome</keyword>
<gene>
    <name evidence="1" type="ORF">FNF29_07920</name>
</gene>
<comment type="caution">
    <text evidence="1">The sequence shown here is derived from an EMBL/GenBank/DDBJ whole genome shotgun (WGS) entry which is preliminary data.</text>
</comment>
<reference evidence="1 2" key="1">
    <citation type="submission" date="2019-07" db="EMBL/GenBank/DDBJ databases">
        <title>Genomes of Cafeteria roenbergensis.</title>
        <authorList>
            <person name="Fischer M.G."/>
            <person name="Hackl T."/>
            <person name="Roman M."/>
        </authorList>
    </citation>
    <scope>NUCLEOTIDE SEQUENCE [LARGE SCALE GENOMIC DNA]</scope>
    <source>
        <strain evidence="1 2">BVI</strain>
    </source>
</reference>
<accession>A0A5A8C1B3</accession>
<evidence type="ECO:0000313" key="1">
    <source>
        <dbReference type="EMBL" id="KAA0146678.1"/>
    </source>
</evidence>
<organism evidence="1 2">
    <name type="scientific">Cafeteria roenbergensis</name>
    <name type="common">Marine flagellate</name>
    <dbReference type="NCBI Taxonomy" id="33653"/>
    <lineage>
        <taxon>Eukaryota</taxon>
        <taxon>Sar</taxon>
        <taxon>Stramenopiles</taxon>
        <taxon>Bigyra</taxon>
        <taxon>Opalozoa</taxon>
        <taxon>Bicosoecida</taxon>
        <taxon>Cafeteriaceae</taxon>
        <taxon>Cafeteria</taxon>
    </lineage>
</organism>